<evidence type="ECO:0000256" key="2">
    <source>
        <dbReference type="ARBA" id="ARBA00022971"/>
    </source>
</evidence>
<protein>
    <recommendedName>
        <fullName evidence="3">MobA/MobL protein domain-containing protein</fullName>
    </recommendedName>
</protein>
<dbReference type="EMBL" id="NISK01000001">
    <property type="protein sequence ID" value="OWQ98942.1"/>
    <property type="molecule type" value="Genomic_DNA"/>
</dbReference>
<reference evidence="4 5" key="1">
    <citation type="journal article" date="2010" name="Int. J. Syst. Evol. Microbiol.">
        <title>Sphingopyxis bauzanensis sp. nov., a psychrophilic bacterium isolated from soil.</title>
        <authorList>
            <person name="Zhang D.C."/>
            <person name="Liu H.C."/>
            <person name="Xin Y.H."/>
            <person name="Zhou Y.G."/>
            <person name="Schinner F."/>
            <person name="Margesin R."/>
        </authorList>
    </citation>
    <scope>NUCLEOTIDE SEQUENCE [LARGE SCALE GENOMIC DNA]</scope>
    <source>
        <strain evidence="4 5">DSM 22271</strain>
    </source>
</reference>
<dbReference type="Pfam" id="PF03389">
    <property type="entry name" value="MobA_MobL"/>
    <property type="match status" value="1"/>
</dbReference>
<feature type="domain" description="MobA/MobL protein" evidence="3">
    <location>
        <begin position="33"/>
        <end position="187"/>
    </location>
</feature>
<comment type="caution">
    <text evidence="4">The sequence shown here is derived from an EMBL/GenBank/DDBJ whole genome shotgun (WGS) entry which is preliminary data.</text>
</comment>
<keyword evidence="2" id="KW-0184">Conjugation</keyword>
<evidence type="ECO:0000313" key="5">
    <source>
        <dbReference type="Proteomes" id="UP000197361"/>
    </source>
</evidence>
<sequence length="215" mass="24641">MTTIHNLRPFNTRYVIRDRSSRYTPELLRTHRTAQASYAYINRQNSVDEWGPTPNWASRSDLAAAGRCAPARAAGPKLGGIALWAQADENAARYRPDEPTIAHCVGSLPRHEELAFWRNLIEGFAEDYLVARGMVVDWAIHHQAETDDQPEIAPHVHFLITLRGYDPDHRDYGKVRQNWLRTENSRKRLAERWWDWTGIVPPQYVLAAATSQISS</sequence>
<dbReference type="AlphaFoldDB" id="A0A246K0B1"/>
<name>A0A246K0B1_9SPHN</name>
<comment type="similarity">
    <text evidence="1">Belongs to the MobA/MobL family.</text>
</comment>
<dbReference type="Gene3D" id="3.30.930.30">
    <property type="match status" value="1"/>
</dbReference>
<proteinExistence type="inferred from homology"/>
<dbReference type="OrthoDB" id="1826980at2"/>
<evidence type="ECO:0000313" key="4">
    <source>
        <dbReference type="EMBL" id="OWQ98942.1"/>
    </source>
</evidence>
<keyword evidence="5" id="KW-1185">Reference proteome</keyword>
<evidence type="ECO:0000259" key="3">
    <source>
        <dbReference type="Pfam" id="PF03389"/>
    </source>
</evidence>
<evidence type="ECO:0000256" key="1">
    <source>
        <dbReference type="ARBA" id="ARBA00010873"/>
    </source>
</evidence>
<accession>A0A246K0B1</accession>
<dbReference type="Proteomes" id="UP000197361">
    <property type="component" value="Unassembled WGS sequence"/>
</dbReference>
<dbReference type="InterPro" id="IPR005053">
    <property type="entry name" value="MobA_MobL"/>
</dbReference>
<gene>
    <name evidence="4" type="ORF">CDQ92_01790</name>
</gene>
<organism evidence="4 5">
    <name type="scientific">Sphingopyxis bauzanensis</name>
    <dbReference type="NCBI Taxonomy" id="651663"/>
    <lineage>
        <taxon>Bacteria</taxon>
        <taxon>Pseudomonadati</taxon>
        <taxon>Pseudomonadota</taxon>
        <taxon>Alphaproteobacteria</taxon>
        <taxon>Sphingomonadales</taxon>
        <taxon>Sphingomonadaceae</taxon>
        <taxon>Sphingopyxis</taxon>
    </lineage>
</organism>
<dbReference type="RefSeq" id="WP_088439538.1">
    <property type="nucleotide sequence ID" value="NZ_BMMC01000036.1"/>
</dbReference>